<keyword evidence="3" id="KW-1185">Reference proteome</keyword>
<evidence type="ECO:0000313" key="2">
    <source>
        <dbReference type="EMBL" id="GIY38814.1"/>
    </source>
</evidence>
<organism evidence="2 3">
    <name type="scientific">Caerostris darwini</name>
    <dbReference type="NCBI Taxonomy" id="1538125"/>
    <lineage>
        <taxon>Eukaryota</taxon>
        <taxon>Metazoa</taxon>
        <taxon>Ecdysozoa</taxon>
        <taxon>Arthropoda</taxon>
        <taxon>Chelicerata</taxon>
        <taxon>Arachnida</taxon>
        <taxon>Araneae</taxon>
        <taxon>Araneomorphae</taxon>
        <taxon>Entelegynae</taxon>
        <taxon>Araneoidea</taxon>
        <taxon>Araneidae</taxon>
        <taxon>Caerostris</taxon>
    </lineage>
</organism>
<name>A0AAV4T0J1_9ARAC</name>
<evidence type="ECO:0000256" key="1">
    <source>
        <dbReference type="SAM" id="MobiDB-lite"/>
    </source>
</evidence>
<reference evidence="2 3" key="1">
    <citation type="submission" date="2021-06" db="EMBL/GenBank/DDBJ databases">
        <title>Caerostris darwini draft genome.</title>
        <authorList>
            <person name="Kono N."/>
            <person name="Arakawa K."/>
        </authorList>
    </citation>
    <scope>NUCLEOTIDE SEQUENCE [LARGE SCALE GENOMIC DNA]</scope>
</reference>
<dbReference type="Proteomes" id="UP001054837">
    <property type="component" value="Unassembled WGS sequence"/>
</dbReference>
<gene>
    <name evidence="2" type="ORF">CDAR_273561</name>
</gene>
<accession>A0AAV4T0J1</accession>
<protein>
    <submittedName>
        <fullName evidence="2">Uncharacterized protein</fullName>
    </submittedName>
</protein>
<feature type="region of interest" description="Disordered" evidence="1">
    <location>
        <begin position="1"/>
        <end position="53"/>
    </location>
</feature>
<evidence type="ECO:0000313" key="3">
    <source>
        <dbReference type="Proteomes" id="UP001054837"/>
    </source>
</evidence>
<dbReference type="AlphaFoldDB" id="A0AAV4T0J1"/>
<proteinExistence type="predicted"/>
<dbReference type="EMBL" id="BPLQ01008674">
    <property type="protein sequence ID" value="GIY38814.1"/>
    <property type="molecule type" value="Genomic_DNA"/>
</dbReference>
<sequence>MKGIYLLPPPRDIPRENGQLSSPSDIRPLEERSDKLMSDDHFPGLRNKPATASVKEPCRNQHINRRNKTYLHKSHLLTKPLGFEVDSFSFVPPSAMCADLFPPARWEPFAKQEEPLTVMQITQLSFLIDSAPAAVEAGAMVPPS</sequence>
<comment type="caution">
    <text evidence="2">The sequence shown here is derived from an EMBL/GenBank/DDBJ whole genome shotgun (WGS) entry which is preliminary data.</text>
</comment>
<feature type="compositionally biased region" description="Basic and acidic residues" evidence="1">
    <location>
        <begin position="27"/>
        <end position="43"/>
    </location>
</feature>